<accession>A0A4V2JER4</accession>
<keyword evidence="1" id="KW-0812">Transmembrane</keyword>
<feature type="transmembrane region" description="Helical" evidence="1">
    <location>
        <begin position="121"/>
        <end position="146"/>
    </location>
</feature>
<keyword evidence="1" id="KW-0472">Membrane</keyword>
<evidence type="ECO:0000313" key="2">
    <source>
        <dbReference type="EMBL" id="TBN56589.1"/>
    </source>
</evidence>
<keyword evidence="3" id="KW-1185">Reference proteome</keyword>
<evidence type="ECO:0000256" key="1">
    <source>
        <dbReference type="SAM" id="Phobius"/>
    </source>
</evidence>
<evidence type="ECO:0000313" key="3">
    <source>
        <dbReference type="Proteomes" id="UP000294194"/>
    </source>
</evidence>
<organism evidence="2 3">
    <name type="scientific">Glaciihabitans arcticus</name>
    <dbReference type="NCBI Taxonomy" id="2668039"/>
    <lineage>
        <taxon>Bacteria</taxon>
        <taxon>Bacillati</taxon>
        <taxon>Actinomycetota</taxon>
        <taxon>Actinomycetes</taxon>
        <taxon>Micrococcales</taxon>
        <taxon>Microbacteriaceae</taxon>
        <taxon>Glaciihabitans</taxon>
    </lineage>
</organism>
<proteinExistence type="predicted"/>
<feature type="transmembrane region" description="Helical" evidence="1">
    <location>
        <begin position="55"/>
        <end position="78"/>
    </location>
</feature>
<comment type="caution">
    <text evidence="2">The sequence shown here is derived from an EMBL/GenBank/DDBJ whole genome shotgun (WGS) entry which is preliminary data.</text>
</comment>
<dbReference type="InterPro" id="IPR021354">
    <property type="entry name" value="DUF2975"/>
</dbReference>
<dbReference type="EMBL" id="SISG01000001">
    <property type="protein sequence ID" value="TBN56589.1"/>
    <property type="molecule type" value="Genomic_DNA"/>
</dbReference>
<feature type="transmembrane region" description="Helical" evidence="1">
    <location>
        <begin position="90"/>
        <end position="115"/>
    </location>
</feature>
<dbReference type="RefSeq" id="WP_130980699.1">
    <property type="nucleotide sequence ID" value="NZ_SISG01000001.1"/>
</dbReference>
<dbReference type="Proteomes" id="UP000294194">
    <property type="component" value="Unassembled WGS sequence"/>
</dbReference>
<protein>
    <submittedName>
        <fullName evidence="2">DUF2975 domain-containing protein</fullName>
    </submittedName>
</protein>
<keyword evidence="1" id="KW-1133">Transmembrane helix</keyword>
<name>A0A4V2JER4_9MICO</name>
<reference evidence="3" key="1">
    <citation type="submission" date="2019-02" db="EMBL/GenBank/DDBJ databases">
        <title>Glaciihabitans arcticus sp. nov., a psychrotolerant bacterium isolated from polar soil.</title>
        <authorList>
            <person name="Dahal R.H."/>
        </authorList>
    </citation>
    <scope>NUCLEOTIDE SEQUENCE [LARGE SCALE GENOMIC DNA]</scope>
    <source>
        <strain evidence="3">RP-3-7</strain>
    </source>
</reference>
<sequence>MDLLQYRPSPVTAVLTWIALGALAIGVILAEVVVVTTAQSMAQLYPEFAHLEAPLVAAALVFGFCVEAVLLITALLVSSIDRGRIFDRSALRLVNALAISLILATLTIVVVIPLLPGPPALVLAALGGIIAGAAVTLVVLVLRSLLRQAAFMRLELDEVV</sequence>
<dbReference type="Pfam" id="PF11188">
    <property type="entry name" value="DUF2975"/>
    <property type="match status" value="1"/>
</dbReference>
<dbReference type="AlphaFoldDB" id="A0A4V2JER4"/>
<gene>
    <name evidence="2" type="ORF">EYE40_03785</name>
</gene>
<feature type="transmembrane region" description="Helical" evidence="1">
    <location>
        <begin position="12"/>
        <end position="35"/>
    </location>
</feature>